<dbReference type="AlphaFoldDB" id="A0A8T4KY67"/>
<evidence type="ECO:0000313" key="1">
    <source>
        <dbReference type="EMBL" id="MBS3057680.1"/>
    </source>
</evidence>
<organism evidence="1 2">
    <name type="scientific">Candidatus Iainarchaeum sp</name>
    <dbReference type="NCBI Taxonomy" id="3101447"/>
    <lineage>
        <taxon>Archaea</taxon>
        <taxon>Candidatus Iainarchaeota</taxon>
        <taxon>Candidatus Iainarchaeia</taxon>
        <taxon>Candidatus Iainarchaeales</taxon>
        <taxon>Candidatus Iainarchaeaceae</taxon>
        <taxon>Candidatus Iainarchaeum</taxon>
    </lineage>
</organism>
<reference evidence="1" key="1">
    <citation type="submission" date="2021-03" db="EMBL/GenBank/DDBJ databases">
        <authorList>
            <person name="Jaffe A."/>
        </authorList>
    </citation>
    <scope>NUCLEOTIDE SEQUENCE</scope>
    <source>
        <strain evidence="1">RIFCSPHIGHO2_01_FULL_AR10_44_11</strain>
    </source>
</reference>
<gene>
    <name evidence="1" type="ORF">J4415_03580</name>
</gene>
<accession>A0A8T4KY67</accession>
<proteinExistence type="predicted"/>
<sequence length="145" mass="16265">MGILGFNFLKMNAERLSAPVGKIQISNNASIKDITEAEFNFGPKSKQSGIRFTFQFTSQYSPNIATIELAGELLYSADAKKCKDILSAWKKKEKLSQDVLTEVLNLIMMRCNVEALLLSKELNLPPPIQLPRITESQHETKDYIG</sequence>
<reference evidence="1" key="2">
    <citation type="submission" date="2021-05" db="EMBL/GenBank/DDBJ databases">
        <title>Protein family content uncovers lineage relationships and bacterial pathway maintenance mechanisms in DPANN archaea.</title>
        <authorList>
            <person name="Castelle C.J."/>
            <person name="Meheust R."/>
            <person name="Jaffe A.L."/>
            <person name="Seitz K."/>
            <person name="Gong X."/>
            <person name="Baker B.J."/>
            <person name="Banfield J.F."/>
        </authorList>
    </citation>
    <scope>NUCLEOTIDE SEQUENCE</scope>
    <source>
        <strain evidence="1">RIFCSPHIGHO2_01_FULL_AR10_44_11</strain>
    </source>
</reference>
<protein>
    <submittedName>
        <fullName evidence="1">Uncharacterized protein</fullName>
    </submittedName>
</protein>
<dbReference type="Proteomes" id="UP000677687">
    <property type="component" value="Unassembled WGS sequence"/>
</dbReference>
<comment type="caution">
    <text evidence="1">The sequence shown here is derived from an EMBL/GenBank/DDBJ whole genome shotgun (WGS) entry which is preliminary data.</text>
</comment>
<dbReference type="EMBL" id="JAGVWD010000056">
    <property type="protein sequence ID" value="MBS3057680.1"/>
    <property type="molecule type" value="Genomic_DNA"/>
</dbReference>
<evidence type="ECO:0000313" key="2">
    <source>
        <dbReference type="Proteomes" id="UP000677687"/>
    </source>
</evidence>
<name>A0A8T4KY67_9ARCH</name>